<feature type="region of interest" description="Disordered" evidence="2">
    <location>
        <begin position="219"/>
        <end position="262"/>
    </location>
</feature>
<dbReference type="AlphaFoldDB" id="A0A8C5FW49"/>
<evidence type="ECO:0000313" key="5">
    <source>
        <dbReference type="Proteomes" id="UP000694546"/>
    </source>
</evidence>
<dbReference type="GeneTree" id="ENSGT01150000288027"/>
<accession>A0A8C5FW49</accession>
<dbReference type="InterPro" id="IPR010998">
    <property type="entry name" value="Integrase_recombinase_N"/>
</dbReference>
<feature type="compositionally biased region" description="Polar residues" evidence="2">
    <location>
        <begin position="239"/>
        <end position="248"/>
    </location>
</feature>
<dbReference type="Gene3D" id="1.10.150.130">
    <property type="match status" value="1"/>
</dbReference>
<dbReference type="SUPFAM" id="SSF47823">
    <property type="entry name" value="lambda integrase-like, N-terminal domain"/>
    <property type="match status" value="1"/>
</dbReference>
<dbReference type="InterPro" id="IPR044068">
    <property type="entry name" value="CB"/>
</dbReference>
<organism evidence="4 5">
    <name type="scientific">Gadus morhua</name>
    <name type="common">Atlantic cod</name>
    <dbReference type="NCBI Taxonomy" id="8049"/>
    <lineage>
        <taxon>Eukaryota</taxon>
        <taxon>Metazoa</taxon>
        <taxon>Chordata</taxon>
        <taxon>Craniata</taxon>
        <taxon>Vertebrata</taxon>
        <taxon>Euteleostomi</taxon>
        <taxon>Actinopterygii</taxon>
        <taxon>Neopterygii</taxon>
        <taxon>Teleostei</taxon>
        <taxon>Neoteleostei</taxon>
        <taxon>Acanthomorphata</taxon>
        <taxon>Zeiogadaria</taxon>
        <taxon>Gadariae</taxon>
        <taxon>Gadiformes</taxon>
        <taxon>Gadoidei</taxon>
        <taxon>Gadidae</taxon>
        <taxon>Gadus</taxon>
    </lineage>
</organism>
<dbReference type="GO" id="GO:0003677">
    <property type="term" value="F:DNA binding"/>
    <property type="evidence" value="ECO:0007669"/>
    <property type="project" value="UniProtKB-KW"/>
</dbReference>
<protein>
    <recommendedName>
        <fullName evidence="3">Core-binding (CB) domain-containing protein</fullName>
    </recommendedName>
</protein>
<proteinExistence type="predicted"/>
<keyword evidence="5" id="KW-1185">Reference proteome</keyword>
<feature type="region of interest" description="Disordered" evidence="2">
    <location>
        <begin position="43"/>
        <end position="72"/>
    </location>
</feature>
<dbReference type="PANTHER" id="PTHR35617:SF3">
    <property type="entry name" value="CORE-BINDING (CB) DOMAIN-CONTAINING PROTEIN"/>
    <property type="match status" value="1"/>
</dbReference>
<dbReference type="Proteomes" id="UP000694546">
    <property type="component" value="Chromosome 19"/>
</dbReference>
<dbReference type="PANTHER" id="PTHR35617">
    <property type="entry name" value="PHAGE_INTEGRASE DOMAIN-CONTAINING PROTEIN"/>
    <property type="match status" value="1"/>
</dbReference>
<name>A0A8C5FW49_GADMO</name>
<feature type="region of interest" description="Disordered" evidence="2">
    <location>
        <begin position="1"/>
        <end position="29"/>
    </location>
</feature>
<feature type="domain" description="Core-binding (CB)" evidence="3">
    <location>
        <begin position="318"/>
        <end position="397"/>
    </location>
</feature>
<dbReference type="PROSITE" id="PS51900">
    <property type="entry name" value="CB"/>
    <property type="match status" value="1"/>
</dbReference>
<reference evidence="4" key="1">
    <citation type="submission" date="2025-08" db="UniProtKB">
        <authorList>
            <consortium name="Ensembl"/>
        </authorList>
    </citation>
    <scope>IDENTIFICATION</scope>
</reference>
<keyword evidence="1" id="KW-0238">DNA-binding</keyword>
<sequence length="438" mass="46550">MTIIRPGKNPSPHPVVRPPGQGCHRPSRSPVATQGVLLNLLSGNKERRRTPSYPRLEGSQQVPEGPEVPHAKHCRDSAYCCQRGVVYISRPEGCLLSRSYSTTPQTVSAVLSSCCSHSASPFPHRCSPGVWRQPSHPCSRGASRTCHIRLPSCPGSLEGQIVSSPGQSGCRLTLPLQASAGGVAASSGGHSQHLGRLRQGRAGSLCHKGVDPLPPVVLLDRGEQPSGSGCSRPRGSPLCLSTNPSDISDATEGPPAGSQTAVGSPLLARENMVSTAAQALQQFTTAPSRQEGSPVCYRARSGIPTLVACSYGSGLCRECSDDVCNTILNARAPSTRAQYENRWQLFTAWCSDRAEDPVHCSAPKILEFLQSLVDGGRSPATLRVYVAAISSRHTSVMWSCCPTLLFPLNEVGVRVPRDLVGMSNPVLEAPVSKYEIEG</sequence>
<evidence type="ECO:0000256" key="1">
    <source>
        <dbReference type="ARBA" id="ARBA00023125"/>
    </source>
</evidence>
<evidence type="ECO:0000313" key="4">
    <source>
        <dbReference type="Ensembl" id="ENSGMOP00000065528.1"/>
    </source>
</evidence>
<evidence type="ECO:0000259" key="3">
    <source>
        <dbReference type="PROSITE" id="PS51900"/>
    </source>
</evidence>
<dbReference type="Ensembl" id="ENSGMOT00000028787.1">
    <property type="protein sequence ID" value="ENSGMOP00000065528.1"/>
    <property type="gene ID" value="ENSGMOG00000031318.1"/>
</dbReference>
<feature type="compositionally biased region" description="Low complexity" evidence="2">
    <location>
        <begin position="225"/>
        <end position="237"/>
    </location>
</feature>
<reference evidence="4" key="2">
    <citation type="submission" date="2025-09" db="UniProtKB">
        <authorList>
            <consortium name="Ensembl"/>
        </authorList>
    </citation>
    <scope>IDENTIFICATION</scope>
</reference>
<evidence type="ECO:0000256" key="2">
    <source>
        <dbReference type="SAM" id="MobiDB-lite"/>
    </source>
</evidence>